<evidence type="ECO:0000256" key="1">
    <source>
        <dbReference type="SAM" id="Coils"/>
    </source>
</evidence>
<accession>A0A0L0GFS2</accession>
<reference evidence="3 4" key="1">
    <citation type="submission" date="2011-02" db="EMBL/GenBank/DDBJ databases">
        <title>The Genome Sequence of Sphaeroforma arctica JP610.</title>
        <authorList>
            <consortium name="The Broad Institute Genome Sequencing Platform"/>
            <person name="Russ C."/>
            <person name="Cuomo C."/>
            <person name="Young S.K."/>
            <person name="Zeng Q."/>
            <person name="Gargeya S."/>
            <person name="Alvarado L."/>
            <person name="Berlin A."/>
            <person name="Chapman S.B."/>
            <person name="Chen Z."/>
            <person name="Freedman E."/>
            <person name="Gellesch M."/>
            <person name="Goldberg J."/>
            <person name="Griggs A."/>
            <person name="Gujja S."/>
            <person name="Heilman E."/>
            <person name="Heiman D."/>
            <person name="Howarth C."/>
            <person name="Mehta T."/>
            <person name="Neiman D."/>
            <person name="Pearson M."/>
            <person name="Roberts A."/>
            <person name="Saif S."/>
            <person name="Shea T."/>
            <person name="Shenoy N."/>
            <person name="Sisk P."/>
            <person name="Stolte C."/>
            <person name="Sykes S."/>
            <person name="White J."/>
            <person name="Yandava C."/>
            <person name="Burger G."/>
            <person name="Gray M.W."/>
            <person name="Holland P.W.H."/>
            <person name="King N."/>
            <person name="Lang F.B.F."/>
            <person name="Roger A.J."/>
            <person name="Ruiz-Trillo I."/>
            <person name="Haas B."/>
            <person name="Nusbaum C."/>
            <person name="Birren B."/>
        </authorList>
    </citation>
    <scope>NUCLEOTIDE SEQUENCE [LARGE SCALE GENOMIC DNA]</scope>
    <source>
        <strain evidence="3 4">JP610</strain>
    </source>
</reference>
<evidence type="ECO:0000313" key="3">
    <source>
        <dbReference type="EMBL" id="KNC87686.1"/>
    </source>
</evidence>
<feature type="coiled-coil region" evidence="1">
    <location>
        <begin position="124"/>
        <end position="151"/>
    </location>
</feature>
<dbReference type="Proteomes" id="UP000054560">
    <property type="component" value="Unassembled WGS sequence"/>
</dbReference>
<protein>
    <submittedName>
        <fullName evidence="3">Uncharacterized protein</fullName>
    </submittedName>
</protein>
<dbReference type="EMBL" id="KQ241601">
    <property type="protein sequence ID" value="KNC87686.1"/>
    <property type="molecule type" value="Genomic_DNA"/>
</dbReference>
<sequence>MPERNYLKHALAGVAEADTLGDVLDVTSAIARKSYATPGLPSLGWETLTKLSSLHWVIAKCRSAALKKAAPNESRLMLLDANTSDYEVGQLNDSNATNAISEGVSLAVAITPSRFQAGIENSERTRLELELELVKLKLGNLQLQNTELKNEAALAQGYKQSHSEQNNKYLLFLLPSPNHARDKTERLNQAIERLLLKNSEVSETRIECQDLAGRLASLQALHEGTLTELCKARRRECHIREELKMSSATVNRLTSAIEIQACKLRKLADVQTENDRLIAAINESSALGKRFAQELETCKADAAQKEKVLQSNYDTLVGSKQESEVLLQKAEDRLKQKCLTINELGEELASIRVMSSKLELQIRHAIVHGETLQAESEDMKLRADTLELELQELRKFKAFIHNFSGGSYRNASAVNSIVDHSENQENCNPEMQRPKSKPGMNSSIVSQQTGIGDNNFQH</sequence>
<dbReference type="GeneID" id="25900698"/>
<evidence type="ECO:0000256" key="2">
    <source>
        <dbReference type="SAM" id="MobiDB-lite"/>
    </source>
</evidence>
<organism evidence="3 4">
    <name type="scientific">Sphaeroforma arctica JP610</name>
    <dbReference type="NCBI Taxonomy" id="667725"/>
    <lineage>
        <taxon>Eukaryota</taxon>
        <taxon>Ichthyosporea</taxon>
        <taxon>Ichthyophonida</taxon>
        <taxon>Sphaeroforma</taxon>
    </lineage>
</organism>
<gene>
    <name evidence="3" type="ORF">SARC_00194</name>
</gene>
<feature type="region of interest" description="Disordered" evidence="2">
    <location>
        <begin position="422"/>
        <end position="458"/>
    </location>
</feature>
<feature type="compositionally biased region" description="Polar residues" evidence="2">
    <location>
        <begin position="439"/>
        <end position="458"/>
    </location>
</feature>
<keyword evidence="4" id="KW-1185">Reference proteome</keyword>
<dbReference type="RefSeq" id="XP_014161588.1">
    <property type="nucleotide sequence ID" value="XM_014306113.1"/>
</dbReference>
<evidence type="ECO:0000313" key="4">
    <source>
        <dbReference type="Proteomes" id="UP000054560"/>
    </source>
</evidence>
<proteinExistence type="predicted"/>
<name>A0A0L0GFS2_9EUKA</name>
<feature type="coiled-coil region" evidence="1">
    <location>
        <begin position="327"/>
        <end position="396"/>
    </location>
</feature>
<keyword evidence="1" id="KW-0175">Coiled coil</keyword>
<dbReference type="AlphaFoldDB" id="A0A0L0GFS2"/>